<dbReference type="AlphaFoldDB" id="A0A917GG82"/>
<protein>
    <submittedName>
        <fullName evidence="2">Uncharacterized protein</fullName>
    </submittedName>
</protein>
<name>A0A917GG82_9MICC</name>
<keyword evidence="1" id="KW-0472">Membrane</keyword>
<gene>
    <name evidence="2" type="ORF">GCM10011374_02940</name>
</gene>
<accession>A0A917GG82</accession>
<feature type="transmembrane region" description="Helical" evidence="1">
    <location>
        <begin position="153"/>
        <end position="180"/>
    </location>
</feature>
<dbReference type="EMBL" id="BMEQ01000001">
    <property type="protein sequence ID" value="GGG44000.1"/>
    <property type="molecule type" value="Genomic_DNA"/>
</dbReference>
<sequence>MNTANDNFVSSFPADQPARPLDYWLSAELARASPPLAPSRLRQLADAQGTVAAAWSSAIAAGPVLAVTGGVISSMSGDPVWVLVLGLMGAALLVLGLISWKRVQAILPKTDRLIVTRGPGSARGGIMMVSVLAAVLGGLLATPLPAAAAQGTATLLAVIYTYLLTVALLVACIVVPATVMGRARSSFRRRVQENPDLRRAVEDDLTTWRDPHGNAGYGPL</sequence>
<dbReference type="RefSeq" id="WP_188534044.1">
    <property type="nucleotide sequence ID" value="NZ_BMEQ01000001.1"/>
</dbReference>
<organism evidence="2 3">
    <name type="scientific">Kocuria dechangensis</name>
    <dbReference type="NCBI Taxonomy" id="1176249"/>
    <lineage>
        <taxon>Bacteria</taxon>
        <taxon>Bacillati</taxon>
        <taxon>Actinomycetota</taxon>
        <taxon>Actinomycetes</taxon>
        <taxon>Micrococcales</taxon>
        <taxon>Micrococcaceae</taxon>
        <taxon>Kocuria</taxon>
    </lineage>
</organism>
<evidence type="ECO:0000313" key="2">
    <source>
        <dbReference type="EMBL" id="GGG44000.1"/>
    </source>
</evidence>
<feature type="transmembrane region" description="Helical" evidence="1">
    <location>
        <begin position="121"/>
        <end position="141"/>
    </location>
</feature>
<reference evidence="2" key="1">
    <citation type="journal article" date="2014" name="Int. J. Syst. Evol. Microbiol.">
        <title>Complete genome sequence of Corynebacterium casei LMG S-19264T (=DSM 44701T), isolated from a smear-ripened cheese.</title>
        <authorList>
            <consortium name="US DOE Joint Genome Institute (JGI-PGF)"/>
            <person name="Walter F."/>
            <person name="Albersmeier A."/>
            <person name="Kalinowski J."/>
            <person name="Ruckert C."/>
        </authorList>
    </citation>
    <scope>NUCLEOTIDE SEQUENCE</scope>
    <source>
        <strain evidence="2">CGMCC 1.12187</strain>
    </source>
</reference>
<keyword evidence="3" id="KW-1185">Reference proteome</keyword>
<keyword evidence="1" id="KW-1133">Transmembrane helix</keyword>
<keyword evidence="1" id="KW-0812">Transmembrane</keyword>
<dbReference type="Proteomes" id="UP000638848">
    <property type="component" value="Unassembled WGS sequence"/>
</dbReference>
<proteinExistence type="predicted"/>
<comment type="caution">
    <text evidence="2">The sequence shown here is derived from an EMBL/GenBank/DDBJ whole genome shotgun (WGS) entry which is preliminary data.</text>
</comment>
<feature type="transmembrane region" description="Helical" evidence="1">
    <location>
        <begin position="50"/>
        <end position="74"/>
    </location>
</feature>
<evidence type="ECO:0000313" key="3">
    <source>
        <dbReference type="Proteomes" id="UP000638848"/>
    </source>
</evidence>
<reference evidence="2" key="2">
    <citation type="submission" date="2020-09" db="EMBL/GenBank/DDBJ databases">
        <authorList>
            <person name="Sun Q."/>
            <person name="Zhou Y."/>
        </authorList>
    </citation>
    <scope>NUCLEOTIDE SEQUENCE</scope>
    <source>
        <strain evidence="2">CGMCC 1.12187</strain>
    </source>
</reference>
<evidence type="ECO:0000256" key="1">
    <source>
        <dbReference type="SAM" id="Phobius"/>
    </source>
</evidence>
<feature type="transmembrane region" description="Helical" evidence="1">
    <location>
        <begin position="80"/>
        <end position="100"/>
    </location>
</feature>